<evidence type="ECO:0000313" key="8">
    <source>
        <dbReference type="Proteomes" id="UP000439903"/>
    </source>
</evidence>
<evidence type="ECO:0000256" key="4">
    <source>
        <dbReference type="ARBA" id="ARBA00023212"/>
    </source>
</evidence>
<dbReference type="PANTHER" id="PTHR23065">
    <property type="entry name" value="PROLINE-SERINE-THREONINE PHOSPHATASE INTERACTING PROTEIN 1"/>
    <property type="match status" value="1"/>
</dbReference>
<dbReference type="GO" id="GO:0051301">
    <property type="term" value="P:cell division"/>
    <property type="evidence" value="ECO:0007669"/>
    <property type="project" value="UniProtKB-KW"/>
</dbReference>
<sequence length="157" mass="18174">MGKEMEKLNSKIEKTKLAAKAADQEYMQTVKIAADATQKWNEEWKLACEKFQYLEEDRIEFLKKVLWNYANLITSICVVDDESCERIRVCLESCDVDKDIQTFIKERATGPDIPEPPSYVNFYAGSGENGTRYRRASYERNSMERKNNLLPPGTDNL</sequence>
<proteinExistence type="predicted"/>
<dbReference type="OrthoDB" id="27823at2759"/>
<dbReference type="PANTHER" id="PTHR23065:SF7">
    <property type="entry name" value="NOSTRIN, ISOFORM H"/>
    <property type="match status" value="1"/>
</dbReference>
<protein>
    <submittedName>
        <fullName evidence="7">Cell division control protein</fullName>
    </submittedName>
</protein>
<gene>
    <name evidence="7" type="ORF">F8M41_021501</name>
</gene>
<dbReference type="EMBL" id="WTPW01000631">
    <property type="protein sequence ID" value="KAF0492998.1"/>
    <property type="molecule type" value="Genomic_DNA"/>
</dbReference>
<comment type="caution">
    <text evidence="7">The sequence shown here is derived from an EMBL/GenBank/DDBJ whole genome shotgun (WGS) entry which is preliminary data.</text>
</comment>
<dbReference type="Gene3D" id="1.20.1270.60">
    <property type="entry name" value="Arfaptin homology (AH) domain/BAR domain"/>
    <property type="match status" value="1"/>
</dbReference>
<keyword evidence="2" id="KW-0963">Cytoplasm</keyword>
<dbReference type="PROSITE" id="PS51741">
    <property type="entry name" value="F_BAR"/>
    <property type="match status" value="1"/>
</dbReference>
<evidence type="ECO:0000259" key="6">
    <source>
        <dbReference type="PROSITE" id="PS51741"/>
    </source>
</evidence>
<dbReference type="SUPFAM" id="SSF103657">
    <property type="entry name" value="BAR/IMD domain-like"/>
    <property type="match status" value="1"/>
</dbReference>
<keyword evidence="8" id="KW-1185">Reference proteome</keyword>
<dbReference type="Proteomes" id="UP000439903">
    <property type="component" value="Unassembled WGS sequence"/>
</dbReference>
<evidence type="ECO:0000313" key="7">
    <source>
        <dbReference type="EMBL" id="KAF0492998.1"/>
    </source>
</evidence>
<evidence type="ECO:0000256" key="1">
    <source>
        <dbReference type="ARBA" id="ARBA00004245"/>
    </source>
</evidence>
<dbReference type="InterPro" id="IPR027267">
    <property type="entry name" value="AH/BAR_dom_sf"/>
</dbReference>
<dbReference type="AlphaFoldDB" id="A0A8H4AGQ9"/>
<keyword evidence="7" id="KW-0132">Cell division</keyword>
<comment type="subcellular location">
    <subcellularLocation>
        <location evidence="1">Cytoplasm</location>
        <location evidence="1">Cytoskeleton</location>
    </subcellularLocation>
</comment>
<dbReference type="GO" id="GO:0005543">
    <property type="term" value="F:phospholipid binding"/>
    <property type="evidence" value="ECO:0007669"/>
    <property type="project" value="TreeGrafter"/>
</dbReference>
<dbReference type="GO" id="GO:0007010">
    <property type="term" value="P:cytoskeleton organization"/>
    <property type="evidence" value="ECO:0007669"/>
    <property type="project" value="TreeGrafter"/>
</dbReference>
<dbReference type="GO" id="GO:0120104">
    <property type="term" value="C:mitotic actomyosin contractile ring, proximal layer"/>
    <property type="evidence" value="ECO:0007669"/>
    <property type="project" value="TreeGrafter"/>
</dbReference>
<organism evidence="7 8">
    <name type="scientific">Gigaspora margarita</name>
    <dbReference type="NCBI Taxonomy" id="4874"/>
    <lineage>
        <taxon>Eukaryota</taxon>
        <taxon>Fungi</taxon>
        <taxon>Fungi incertae sedis</taxon>
        <taxon>Mucoromycota</taxon>
        <taxon>Glomeromycotina</taxon>
        <taxon>Glomeromycetes</taxon>
        <taxon>Diversisporales</taxon>
        <taxon>Gigasporaceae</taxon>
        <taxon>Gigaspora</taxon>
    </lineage>
</organism>
<feature type="domain" description="F-BAR" evidence="6">
    <location>
        <begin position="1"/>
        <end position="99"/>
    </location>
</feature>
<evidence type="ECO:0000256" key="3">
    <source>
        <dbReference type="ARBA" id="ARBA00022553"/>
    </source>
</evidence>
<keyword evidence="7" id="KW-0131">Cell cycle</keyword>
<keyword evidence="4" id="KW-0206">Cytoskeleton</keyword>
<keyword evidence="5" id="KW-0175">Coiled coil</keyword>
<accession>A0A8H4AGQ9</accession>
<keyword evidence="3" id="KW-0597">Phosphoprotein</keyword>
<dbReference type="InterPro" id="IPR031160">
    <property type="entry name" value="F_BAR_dom"/>
</dbReference>
<evidence type="ECO:0000256" key="2">
    <source>
        <dbReference type="ARBA" id="ARBA00022490"/>
    </source>
</evidence>
<evidence type="ECO:0000256" key="5">
    <source>
        <dbReference type="PROSITE-ProRule" id="PRU01077"/>
    </source>
</evidence>
<name>A0A8H4AGQ9_GIGMA</name>
<reference evidence="7 8" key="1">
    <citation type="journal article" date="2019" name="Environ. Microbiol.">
        <title>At the nexus of three kingdoms: the genome of the mycorrhizal fungus Gigaspora margarita provides insights into plant, endobacterial and fungal interactions.</title>
        <authorList>
            <person name="Venice F."/>
            <person name="Ghignone S."/>
            <person name="Salvioli di Fossalunga A."/>
            <person name="Amselem J."/>
            <person name="Novero M."/>
            <person name="Xianan X."/>
            <person name="Sedzielewska Toro K."/>
            <person name="Morin E."/>
            <person name="Lipzen A."/>
            <person name="Grigoriev I.V."/>
            <person name="Henrissat B."/>
            <person name="Martin F.M."/>
            <person name="Bonfante P."/>
        </authorList>
    </citation>
    <scope>NUCLEOTIDE SEQUENCE [LARGE SCALE GENOMIC DNA]</scope>
    <source>
        <strain evidence="7 8">BEG34</strain>
    </source>
</reference>
<dbReference type="GO" id="GO:0009898">
    <property type="term" value="C:cytoplasmic side of plasma membrane"/>
    <property type="evidence" value="ECO:0007669"/>
    <property type="project" value="TreeGrafter"/>
</dbReference>